<sequence>MTGVALVSASFAAPAWAADEASSLLHPMFDDHVVLQRDRPVRVYGTAPAGETVRVEFAGRRARARAGDDGRWEAQLPALAAGGPHALVVSAGGRTQRVSDVLVGDVWLCSGQSNMELQVWRALDARAEIAGAGNDRIRLLTVPQVSDVVPRAEFSEAVEWQPVNPDTVREFSAACYFYARELQKHVDVPMGLIDASWGGSRIQAWTSGGALRTLGDYDAELGVLGRYADDAVAAVGDWGTLWQDWWSAREGVEADDRPWGADEASGAWRAAPEQLGAWERWGVPELADFNGMVWYRTTVELDAAQAAQGATLVLGPADEIDMTWVNGRGVGSTYGAGSGREYALPAGLLRAGANTIVVNVLDTYRDGGLAGPASAHALRLADGSRVPLDGGWRYRVVPPELGTPPRAPWQSAAGLSTLYNGMIAPIGRYGLRGALWYQGESNTFEHDRYAGLLRALRSDWRSRFGDDLPLLVVQLANYGAAPTAPTESDWASLREAQRAVAAEDRNTGLAVTIDIGDRYDIHPTNKQELGRRLARVARHVVYGESLPPSGPVPASTSRDGDAVVVRFDDVGDGLVAYGAEGPIGFELCGDAPGSCRYAQASIRSDRVTLQAPGAATATRVRYCWADSPVCTLFDGAGLPAGPFERPVTP</sequence>
<dbReference type="InterPro" id="IPR008979">
    <property type="entry name" value="Galactose-bd-like_sf"/>
</dbReference>
<protein>
    <submittedName>
        <fullName evidence="4">Sialate O-acetylesterase</fullName>
    </submittedName>
</protein>
<organism evidence="4 5">
    <name type="scientific">Luteimonas rhizosphaericola</name>
    <dbReference type="NCBI Taxonomy" id="3042024"/>
    <lineage>
        <taxon>Bacteria</taxon>
        <taxon>Pseudomonadati</taxon>
        <taxon>Pseudomonadota</taxon>
        <taxon>Gammaproteobacteria</taxon>
        <taxon>Lysobacterales</taxon>
        <taxon>Lysobacteraceae</taxon>
        <taxon>Luteimonas</taxon>
    </lineage>
</organism>
<dbReference type="PANTHER" id="PTHR22901:SF0">
    <property type="entry name" value="SIALATE O-ACETYLESTERASE"/>
    <property type="match status" value="1"/>
</dbReference>
<comment type="caution">
    <text evidence="4">The sequence shown here is derived from an EMBL/GenBank/DDBJ whole genome shotgun (WGS) entry which is preliminary data.</text>
</comment>
<reference evidence="4 5" key="1">
    <citation type="submission" date="2023-04" db="EMBL/GenBank/DDBJ databases">
        <title>Luteimonas sp. M1R5S18.</title>
        <authorList>
            <person name="Sun J.-Q."/>
        </authorList>
    </citation>
    <scope>NUCLEOTIDE SEQUENCE [LARGE SCALE GENOMIC DNA]</scope>
    <source>
        <strain evidence="4 5">M1R5S18</strain>
    </source>
</reference>
<dbReference type="PANTHER" id="PTHR22901">
    <property type="entry name" value="SIALATE O-ACETYLESTERASE"/>
    <property type="match status" value="1"/>
</dbReference>
<dbReference type="Proteomes" id="UP001156831">
    <property type="component" value="Unassembled WGS sequence"/>
</dbReference>
<keyword evidence="2" id="KW-0732">Signal</keyword>
<dbReference type="EMBL" id="JARXRN010000024">
    <property type="protein sequence ID" value="MDH5830636.1"/>
    <property type="molecule type" value="Genomic_DNA"/>
</dbReference>
<evidence type="ECO:0000256" key="2">
    <source>
        <dbReference type="SAM" id="SignalP"/>
    </source>
</evidence>
<evidence type="ECO:0000313" key="5">
    <source>
        <dbReference type="Proteomes" id="UP001156831"/>
    </source>
</evidence>
<feature type="chain" id="PRO_5046351305" evidence="2">
    <location>
        <begin position="18"/>
        <end position="649"/>
    </location>
</feature>
<feature type="signal peptide" evidence="2">
    <location>
        <begin position="1"/>
        <end position="17"/>
    </location>
</feature>
<keyword evidence="5" id="KW-1185">Reference proteome</keyword>
<dbReference type="InterPro" id="IPR039329">
    <property type="entry name" value="SIAE"/>
</dbReference>
<accession>A0ABT6JIX9</accession>
<dbReference type="InterPro" id="IPR005181">
    <property type="entry name" value="SASA"/>
</dbReference>
<feature type="domain" description="Sialate O-acetylesterase" evidence="3">
    <location>
        <begin position="409"/>
        <end position="536"/>
    </location>
</feature>
<evidence type="ECO:0000313" key="4">
    <source>
        <dbReference type="EMBL" id="MDH5830636.1"/>
    </source>
</evidence>
<dbReference type="Gene3D" id="2.60.40.10">
    <property type="entry name" value="Immunoglobulins"/>
    <property type="match status" value="1"/>
</dbReference>
<gene>
    <name evidence="4" type="ORF">QFW80_08930</name>
</gene>
<dbReference type="Gene3D" id="3.40.50.1110">
    <property type="entry name" value="SGNH hydrolase"/>
    <property type="match status" value="2"/>
</dbReference>
<dbReference type="SUPFAM" id="SSF52266">
    <property type="entry name" value="SGNH hydrolase"/>
    <property type="match status" value="1"/>
</dbReference>
<keyword evidence="1" id="KW-0378">Hydrolase</keyword>
<dbReference type="Pfam" id="PF03629">
    <property type="entry name" value="SASA"/>
    <property type="match status" value="1"/>
</dbReference>
<evidence type="ECO:0000256" key="1">
    <source>
        <dbReference type="ARBA" id="ARBA00022801"/>
    </source>
</evidence>
<dbReference type="SUPFAM" id="SSF49785">
    <property type="entry name" value="Galactose-binding domain-like"/>
    <property type="match status" value="1"/>
</dbReference>
<evidence type="ECO:0000259" key="3">
    <source>
        <dbReference type="Pfam" id="PF03629"/>
    </source>
</evidence>
<dbReference type="InterPro" id="IPR013783">
    <property type="entry name" value="Ig-like_fold"/>
</dbReference>
<dbReference type="InterPro" id="IPR036514">
    <property type="entry name" value="SGNH_hydro_sf"/>
</dbReference>
<proteinExistence type="predicted"/>
<name>A0ABT6JIX9_9GAMM</name>